<comment type="caution">
    <text evidence="2">The sequence shown here is derived from an EMBL/GenBank/DDBJ whole genome shotgun (WGS) entry which is preliminary data.</text>
</comment>
<sequence length="152" mass="17133">MGSGDGPVAEHRRPDGVSDATVEALGKISEALEAVEVARGHLYTFHRLSGTADLTLGEGVEQLRQAGHAELADRIERELVGRNVIEGRWTFQIMEEYDDTYWSVFRDLERTAREELVGGRRHLFEAEMKESERTRGRRHHEAAPDDRGPQAP</sequence>
<dbReference type="Proteomes" id="UP001482520">
    <property type="component" value="Unassembled WGS sequence"/>
</dbReference>
<keyword evidence="3" id="KW-1185">Reference proteome</keyword>
<reference evidence="2 3" key="1">
    <citation type="submission" date="2024-02" db="EMBL/GenBank/DDBJ databases">
        <title>Full genome sequence of Nocardioides kribbensis.</title>
        <authorList>
            <person name="Poletto B.L."/>
            <person name="Silva G."/>
            <person name="Galante D."/>
            <person name="Campos K.R."/>
            <person name="Santos M.B.N."/>
            <person name="Sacchi C.T."/>
        </authorList>
    </citation>
    <scope>NUCLEOTIDE SEQUENCE [LARGE SCALE GENOMIC DNA]</scope>
    <source>
        <strain evidence="2 3">O4R</strain>
    </source>
</reference>
<dbReference type="RefSeq" id="WP_349803713.1">
    <property type="nucleotide sequence ID" value="NZ_JBEGDP010000002.1"/>
</dbReference>
<accession>A0ABV1NUJ4</accession>
<evidence type="ECO:0000313" key="2">
    <source>
        <dbReference type="EMBL" id="MEQ7846167.1"/>
    </source>
</evidence>
<evidence type="ECO:0000256" key="1">
    <source>
        <dbReference type="SAM" id="MobiDB-lite"/>
    </source>
</evidence>
<protein>
    <submittedName>
        <fullName evidence="2">Uncharacterized protein</fullName>
    </submittedName>
</protein>
<feature type="compositionally biased region" description="Basic and acidic residues" evidence="1">
    <location>
        <begin position="141"/>
        <end position="152"/>
    </location>
</feature>
<dbReference type="EMBL" id="JBEGDP010000002">
    <property type="protein sequence ID" value="MEQ7846167.1"/>
    <property type="molecule type" value="Genomic_DNA"/>
</dbReference>
<proteinExistence type="predicted"/>
<name>A0ABV1NUJ4_9ACTN</name>
<feature type="region of interest" description="Disordered" evidence="1">
    <location>
        <begin position="127"/>
        <end position="152"/>
    </location>
</feature>
<organism evidence="2 3">
    <name type="scientific">Nocardioides kribbensis</name>
    <dbReference type="NCBI Taxonomy" id="305517"/>
    <lineage>
        <taxon>Bacteria</taxon>
        <taxon>Bacillati</taxon>
        <taxon>Actinomycetota</taxon>
        <taxon>Actinomycetes</taxon>
        <taxon>Propionibacteriales</taxon>
        <taxon>Nocardioidaceae</taxon>
        <taxon>Nocardioides</taxon>
    </lineage>
</organism>
<evidence type="ECO:0000313" key="3">
    <source>
        <dbReference type="Proteomes" id="UP001482520"/>
    </source>
</evidence>
<gene>
    <name evidence="2" type="ORF">V6R90_02675</name>
</gene>